<dbReference type="AlphaFoldDB" id="A0A9P0KEF0"/>
<dbReference type="Proteomes" id="UP001152888">
    <property type="component" value="Unassembled WGS sequence"/>
</dbReference>
<name>A0A9P0KEF0_ACAOB</name>
<protein>
    <submittedName>
        <fullName evidence="1">Uncharacterized protein</fullName>
    </submittedName>
</protein>
<accession>A0A9P0KEF0</accession>
<evidence type="ECO:0000313" key="1">
    <source>
        <dbReference type="EMBL" id="CAH1972578.1"/>
    </source>
</evidence>
<gene>
    <name evidence="1" type="ORF">ACAOBT_LOCUS10075</name>
</gene>
<reference evidence="1" key="1">
    <citation type="submission" date="2022-03" db="EMBL/GenBank/DDBJ databases">
        <authorList>
            <person name="Sayadi A."/>
        </authorList>
    </citation>
    <scope>NUCLEOTIDE SEQUENCE</scope>
</reference>
<evidence type="ECO:0000313" key="2">
    <source>
        <dbReference type="Proteomes" id="UP001152888"/>
    </source>
</evidence>
<dbReference type="EMBL" id="CAKOFQ010006800">
    <property type="protein sequence ID" value="CAH1972578.1"/>
    <property type="molecule type" value="Genomic_DNA"/>
</dbReference>
<organism evidence="1 2">
    <name type="scientific">Acanthoscelides obtectus</name>
    <name type="common">Bean weevil</name>
    <name type="synonym">Bruchus obtectus</name>
    <dbReference type="NCBI Taxonomy" id="200917"/>
    <lineage>
        <taxon>Eukaryota</taxon>
        <taxon>Metazoa</taxon>
        <taxon>Ecdysozoa</taxon>
        <taxon>Arthropoda</taxon>
        <taxon>Hexapoda</taxon>
        <taxon>Insecta</taxon>
        <taxon>Pterygota</taxon>
        <taxon>Neoptera</taxon>
        <taxon>Endopterygota</taxon>
        <taxon>Coleoptera</taxon>
        <taxon>Polyphaga</taxon>
        <taxon>Cucujiformia</taxon>
        <taxon>Chrysomeloidea</taxon>
        <taxon>Chrysomelidae</taxon>
        <taxon>Bruchinae</taxon>
        <taxon>Bruchini</taxon>
        <taxon>Acanthoscelides</taxon>
    </lineage>
</organism>
<feature type="non-terminal residue" evidence="1">
    <location>
        <position position="1"/>
    </location>
</feature>
<proteinExistence type="predicted"/>
<comment type="caution">
    <text evidence="1">The sequence shown here is derived from an EMBL/GenBank/DDBJ whole genome shotgun (WGS) entry which is preliminary data.</text>
</comment>
<keyword evidence="2" id="KW-1185">Reference proteome</keyword>
<sequence>SKLLYSTDYITAPTPPWIPDLRWTTRNVVVQTRQHQRAVDYDTALGGCGGR</sequence>